<sequence>MVYFILLQLDRCSHAATLLHGTFHRRKTETYKNGAMQQGCSMAAPVELEQNEVDHVHQHPREPIFSSFRKIAVPSLARFLGNQDHMI</sequence>
<gene>
    <name evidence="1" type="primary">WBGene00276234</name>
</gene>
<name>A0A2A6CRX0_PRIPA</name>
<accession>A0A2A6CRX0</accession>
<protein>
    <submittedName>
        <fullName evidence="1">Uncharacterized protein</fullName>
    </submittedName>
</protein>
<organism evidence="1 2">
    <name type="scientific">Pristionchus pacificus</name>
    <name type="common">Parasitic nematode worm</name>
    <dbReference type="NCBI Taxonomy" id="54126"/>
    <lineage>
        <taxon>Eukaryota</taxon>
        <taxon>Metazoa</taxon>
        <taxon>Ecdysozoa</taxon>
        <taxon>Nematoda</taxon>
        <taxon>Chromadorea</taxon>
        <taxon>Rhabditida</taxon>
        <taxon>Rhabditina</taxon>
        <taxon>Diplogasteromorpha</taxon>
        <taxon>Diplogasteroidea</taxon>
        <taxon>Neodiplogasteridae</taxon>
        <taxon>Pristionchus</taxon>
    </lineage>
</organism>
<proteinExistence type="predicted"/>
<evidence type="ECO:0000313" key="1">
    <source>
        <dbReference type="EnsemblMetazoa" id="PPA37865.1"/>
    </source>
</evidence>
<keyword evidence="2" id="KW-1185">Reference proteome</keyword>
<reference evidence="2" key="1">
    <citation type="journal article" date="2008" name="Nat. Genet.">
        <title>The Pristionchus pacificus genome provides a unique perspective on nematode lifestyle and parasitism.</title>
        <authorList>
            <person name="Dieterich C."/>
            <person name="Clifton S.W."/>
            <person name="Schuster L.N."/>
            <person name="Chinwalla A."/>
            <person name="Delehaunty K."/>
            <person name="Dinkelacker I."/>
            <person name="Fulton L."/>
            <person name="Fulton R."/>
            <person name="Godfrey J."/>
            <person name="Minx P."/>
            <person name="Mitreva M."/>
            <person name="Roeseler W."/>
            <person name="Tian H."/>
            <person name="Witte H."/>
            <person name="Yang S.P."/>
            <person name="Wilson R.K."/>
            <person name="Sommer R.J."/>
        </authorList>
    </citation>
    <scope>NUCLEOTIDE SEQUENCE [LARGE SCALE GENOMIC DNA]</scope>
    <source>
        <strain evidence="2">PS312</strain>
    </source>
</reference>
<dbReference type="EnsemblMetazoa" id="PPA37865.1">
    <property type="protein sequence ID" value="PPA37865.1"/>
    <property type="gene ID" value="WBGene00276234"/>
</dbReference>
<dbReference type="Proteomes" id="UP000005239">
    <property type="component" value="Unassembled WGS sequence"/>
</dbReference>
<accession>A0A8R1USF6</accession>
<reference evidence="1" key="2">
    <citation type="submission" date="2022-06" db="UniProtKB">
        <authorList>
            <consortium name="EnsemblMetazoa"/>
        </authorList>
    </citation>
    <scope>IDENTIFICATION</scope>
    <source>
        <strain evidence="1">PS312</strain>
    </source>
</reference>
<evidence type="ECO:0000313" key="2">
    <source>
        <dbReference type="Proteomes" id="UP000005239"/>
    </source>
</evidence>
<dbReference type="AlphaFoldDB" id="A0A2A6CRX0"/>